<accession>C1DCT1</accession>
<sequence length="60" mass="6700">MYPNTAIIGRCHVRSGTVISQGVGVVNQDTPGNCLVFCDFGKSLKFKQNKRNILEDIFRI</sequence>
<evidence type="ECO:0000313" key="1">
    <source>
        <dbReference type="EMBL" id="ACO75700.1"/>
    </source>
</evidence>
<evidence type="ECO:0000313" key="2">
    <source>
        <dbReference type="Proteomes" id="UP000002010"/>
    </source>
</evidence>
<dbReference type="AlphaFoldDB" id="C1DCT1"/>
<proteinExistence type="predicted"/>
<keyword evidence="2" id="KW-1185">Reference proteome</keyword>
<dbReference type="eggNOG" id="COG1045">
    <property type="taxonomic scope" value="Bacteria"/>
</dbReference>
<dbReference type="KEGG" id="lhk:LHK_02719"/>
<protein>
    <submittedName>
        <fullName evidence="1">Uncharacterized protein</fullName>
    </submittedName>
</protein>
<dbReference type="Proteomes" id="UP000002010">
    <property type="component" value="Chromosome"/>
</dbReference>
<dbReference type="HOGENOM" id="CLU_2935887_0_0_4"/>
<dbReference type="EMBL" id="CP001154">
    <property type="protein sequence ID" value="ACO75700.1"/>
    <property type="molecule type" value="Genomic_DNA"/>
</dbReference>
<reference evidence="1 2" key="1">
    <citation type="journal article" date="2009" name="PLoS Genet.">
        <title>The complete genome and proteome of Laribacter hongkongensis reveal potential mechanisms for adaptations to different temperatures and habitats.</title>
        <authorList>
            <person name="Woo P.C."/>
            <person name="Lau S.K."/>
            <person name="Tse H."/>
            <person name="Teng J.L."/>
            <person name="Curreem S.O."/>
            <person name="Tsang A.K."/>
            <person name="Fan R.Y."/>
            <person name="Wong G.K."/>
            <person name="Huang Y."/>
            <person name="Loman N.J."/>
            <person name="Snyder L.A."/>
            <person name="Cai J.J."/>
            <person name="Huang J.D."/>
            <person name="Mak W."/>
            <person name="Pallen M.J."/>
            <person name="Lok S."/>
            <person name="Yuen K.Y."/>
        </authorList>
    </citation>
    <scope>NUCLEOTIDE SEQUENCE [LARGE SCALE GENOMIC DNA]</scope>
    <source>
        <strain evidence="1 2">HLHK9</strain>
    </source>
</reference>
<dbReference type="STRING" id="557598.LHK_02719"/>
<name>C1DCT1_LARHH</name>
<gene>
    <name evidence="1" type="ordered locus">LHK_02719</name>
</gene>
<organism evidence="1 2">
    <name type="scientific">Laribacter hongkongensis (strain HLHK9)</name>
    <dbReference type="NCBI Taxonomy" id="557598"/>
    <lineage>
        <taxon>Bacteria</taxon>
        <taxon>Pseudomonadati</taxon>
        <taxon>Pseudomonadota</taxon>
        <taxon>Betaproteobacteria</taxon>
        <taxon>Neisseriales</taxon>
        <taxon>Aquaspirillaceae</taxon>
        <taxon>Laribacter</taxon>
    </lineage>
</organism>